<dbReference type="PANTHER" id="PTHR10907">
    <property type="entry name" value="REGUCALCIN"/>
    <property type="match status" value="1"/>
</dbReference>
<feature type="binding site" evidence="3">
    <location>
        <position position="101"/>
    </location>
    <ligand>
        <name>substrate</name>
    </ligand>
</feature>
<sequence>MAEVRLLVDANNHLGEGPLWDVREERLYWIDSTAAEIYRCRADGSEVERFFVPRHIGSMALREKGGAVVALANGLHFYDFESQTVEFIADPEADDPETRFNDGKVDRQGRFIAGTMAYDFDRYDADRGQRSTRSGGLYRLDTNGKVTRLDSGISCSNGPCWSPDNRTLYFTDTYSKEMYAYDYDIETGAATNRRLFVSAQNMAGTFDGATVDEEGFIWSALVFGGRIVRFAPDGTLDRVVPFPVRNLTSVMFGGPNLDTLYVTTMGRPMWGIPQKERDKGGLFAVTGLGVRGLPEPRFAG</sequence>
<evidence type="ECO:0000313" key="8">
    <source>
        <dbReference type="Proteomes" id="UP000597138"/>
    </source>
</evidence>
<evidence type="ECO:0000313" key="5">
    <source>
        <dbReference type="EMBL" id="GGD71413.1"/>
    </source>
</evidence>
<protein>
    <submittedName>
        <fullName evidence="6">Calcium-binding protein</fullName>
    </submittedName>
</protein>
<dbReference type="Gene3D" id="2.120.10.30">
    <property type="entry name" value="TolB, C-terminal domain"/>
    <property type="match status" value="1"/>
</dbReference>
<dbReference type="PANTHER" id="PTHR10907:SF47">
    <property type="entry name" value="REGUCALCIN"/>
    <property type="match status" value="1"/>
</dbReference>
<keyword evidence="3" id="KW-0479">Metal-binding</keyword>
<evidence type="ECO:0000256" key="3">
    <source>
        <dbReference type="PIRSR" id="PIRSR605511-2"/>
    </source>
</evidence>
<feature type="domain" description="SMP-30/Gluconolactonase/LRE-like region" evidence="4">
    <location>
        <begin position="14"/>
        <end position="265"/>
    </location>
</feature>
<keyword evidence="3" id="KW-0862">Zinc</keyword>
<evidence type="ECO:0000256" key="2">
    <source>
        <dbReference type="PIRSR" id="PIRSR605511-1"/>
    </source>
</evidence>
<reference evidence="5" key="1">
    <citation type="journal article" date="2014" name="Int. J. Syst. Evol. Microbiol.">
        <title>Complete genome of a new Firmicutes species belonging to the dominant human colonic microbiota ('Ruminococcus bicirculans') reveals two chromosomes and a selective capacity to utilize plant glucans.</title>
        <authorList>
            <consortium name="NISC Comparative Sequencing Program"/>
            <person name="Wegmann U."/>
            <person name="Louis P."/>
            <person name="Goesmann A."/>
            <person name="Henrissat B."/>
            <person name="Duncan S.H."/>
            <person name="Flint H.J."/>
        </authorList>
    </citation>
    <scope>NUCLEOTIDE SEQUENCE</scope>
    <source>
        <strain evidence="5">CGMCC 1.11013</strain>
    </source>
</reference>
<dbReference type="STRING" id="1071679.BG57_07760"/>
<feature type="binding site" evidence="3">
    <location>
        <position position="119"/>
    </location>
    <ligand>
        <name>substrate</name>
    </ligand>
</feature>
<dbReference type="SUPFAM" id="SSF63829">
    <property type="entry name" value="Calcium-dependent phosphotriesterase"/>
    <property type="match status" value="1"/>
</dbReference>
<keyword evidence="8" id="KW-1185">Reference proteome</keyword>
<evidence type="ECO:0000313" key="6">
    <source>
        <dbReference type="EMBL" id="KDR33417.1"/>
    </source>
</evidence>
<accession>A0A069NZ17</accession>
<organism evidence="6 7">
    <name type="scientific">Caballeronia grimmiae</name>
    <dbReference type="NCBI Taxonomy" id="1071679"/>
    <lineage>
        <taxon>Bacteria</taxon>
        <taxon>Pseudomonadati</taxon>
        <taxon>Pseudomonadota</taxon>
        <taxon>Betaproteobacteria</taxon>
        <taxon>Burkholderiales</taxon>
        <taxon>Burkholderiaceae</taxon>
        <taxon>Caballeronia</taxon>
    </lineage>
</organism>
<dbReference type="GO" id="GO:0019853">
    <property type="term" value="P:L-ascorbic acid biosynthetic process"/>
    <property type="evidence" value="ECO:0007669"/>
    <property type="project" value="TreeGrafter"/>
</dbReference>
<feature type="binding site" evidence="3">
    <location>
        <position position="207"/>
    </location>
    <ligand>
        <name>a divalent metal cation</name>
        <dbReference type="ChEBI" id="CHEBI:60240"/>
    </ligand>
</feature>
<comment type="similarity">
    <text evidence="1">Belongs to the SMP-30/CGR1 family.</text>
</comment>
<dbReference type="GO" id="GO:0005509">
    <property type="term" value="F:calcium ion binding"/>
    <property type="evidence" value="ECO:0007669"/>
    <property type="project" value="TreeGrafter"/>
</dbReference>
<proteinExistence type="inferred from homology"/>
<feature type="binding site" evidence="3">
    <location>
        <position position="157"/>
    </location>
    <ligand>
        <name>a divalent metal cation</name>
        <dbReference type="ChEBI" id="CHEBI:60240"/>
    </ligand>
</feature>
<feature type="binding site" evidence="3">
    <location>
        <position position="99"/>
    </location>
    <ligand>
        <name>substrate</name>
    </ligand>
</feature>
<feature type="binding site" evidence="3">
    <location>
        <position position="16"/>
    </location>
    <ligand>
        <name>a divalent metal cation</name>
        <dbReference type="ChEBI" id="CHEBI:60240"/>
    </ligand>
</feature>
<feature type="active site" description="Proton donor/acceptor" evidence="2">
    <location>
        <position position="207"/>
    </location>
</feature>
<reference evidence="6 7" key="2">
    <citation type="submission" date="2014-03" db="EMBL/GenBank/DDBJ databases">
        <title>Draft Genome Sequences of Four Burkholderia Strains.</title>
        <authorList>
            <person name="Liu X.Y."/>
            <person name="Li C.X."/>
            <person name="Xu J.H."/>
        </authorList>
    </citation>
    <scope>NUCLEOTIDE SEQUENCE [LARGE SCALE GENOMIC DNA]</scope>
    <source>
        <strain evidence="6 7">R27</strain>
    </source>
</reference>
<dbReference type="PRINTS" id="PR01790">
    <property type="entry name" value="SMP30FAMILY"/>
</dbReference>
<comment type="cofactor">
    <cofactor evidence="3">
        <name>Zn(2+)</name>
        <dbReference type="ChEBI" id="CHEBI:29105"/>
    </cofactor>
    <text evidence="3">Binds 1 divalent metal cation per subunit.</text>
</comment>
<dbReference type="InterPro" id="IPR011042">
    <property type="entry name" value="6-blade_b-propeller_TolB-like"/>
</dbReference>
<evidence type="ECO:0000256" key="1">
    <source>
        <dbReference type="ARBA" id="ARBA00008853"/>
    </source>
</evidence>
<dbReference type="OrthoDB" id="9775406at2"/>
<dbReference type="InterPro" id="IPR005511">
    <property type="entry name" value="SMP-30"/>
</dbReference>
<dbReference type="Proteomes" id="UP000597138">
    <property type="component" value="Unassembled WGS sequence"/>
</dbReference>
<dbReference type="eggNOG" id="COG3386">
    <property type="taxonomic scope" value="Bacteria"/>
</dbReference>
<dbReference type="GO" id="GO:0004341">
    <property type="term" value="F:gluconolactonase activity"/>
    <property type="evidence" value="ECO:0007669"/>
    <property type="project" value="TreeGrafter"/>
</dbReference>
<evidence type="ECO:0000313" key="7">
    <source>
        <dbReference type="Proteomes" id="UP000027439"/>
    </source>
</evidence>
<comment type="caution">
    <text evidence="6">The sequence shown here is derived from an EMBL/GenBank/DDBJ whole genome shotgun (WGS) entry which is preliminary data.</text>
</comment>
<dbReference type="EMBL" id="BMEG01000004">
    <property type="protein sequence ID" value="GGD71413.1"/>
    <property type="molecule type" value="Genomic_DNA"/>
</dbReference>
<dbReference type="Proteomes" id="UP000027439">
    <property type="component" value="Unassembled WGS sequence"/>
</dbReference>
<reference evidence="8" key="3">
    <citation type="journal article" date="2019" name="Int. J. Syst. Evol. Microbiol.">
        <title>The Global Catalogue of Microorganisms (GCM) 10K type strain sequencing project: providing services to taxonomists for standard genome sequencing and annotation.</title>
        <authorList>
            <consortium name="The Broad Institute Genomics Platform"/>
            <consortium name="The Broad Institute Genome Sequencing Center for Infectious Disease"/>
            <person name="Wu L."/>
            <person name="Ma J."/>
        </authorList>
    </citation>
    <scope>NUCLEOTIDE SEQUENCE [LARGE SCALE GENOMIC DNA]</scope>
    <source>
        <strain evidence="8">CGMCC 1.11013</strain>
    </source>
</reference>
<evidence type="ECO:0000259" key="4">
    <source>
        <dbReference type="Pfam" id="PF08450"/>
    </source>
</evidence>
<gene>
    <name evidence="6" type="ORF">BG57_07760</name>
    <name evidence="5" type="ORF">GCM10010985_27410</name>
</gene>
<dbReference type="Pfam" id="PF08450">
    <property type="entry name" value="SGL"/>
    <property type="match status" value="1"/>
</dbReference>
<dbReference type="RefSeq" id="WP_035966571.1">
    <property type="nucleotide sequence ID" value="NZ_BMEG01000004.1"/>
</dbReference>
<reference evidence="5" key="4">
    <citation type="submission" date="2024-05" db="EMBL/GenBank/DDBJ databases">
        <authorList>
            <person name="Sun Q."/>
            <person name="Zhou Y."/>
        </authorList>
    </citation>
    <scope>NUCLEOTIDE SEQUENCE</scope>
    <source>
        <strain evidence="5">CGMCC 1.11013</strain>
    </source>
</reference>
<dbReference type="InterPro" id="IPR013658">
    <property type="entry name" value="SGL"/>
</dbReference>
<dbReference type="AlphaFoldDB" id="A0A069NZ17"/>
<dbReference type="EMBL" id="JFHE01000016">
    <property type="protein sequence ID" value="KDR33417.1"/>
    <property type="molecule type" value="Genomic_DNA"/>
</dbReference>
<name>A0A069NZ17_9BURK</name>